<dbReference type="PANTHER" id="PTHR12668:SF53">
    <property type="entry name" value="TMEM14 PROTEIN HOMOLOG YJR085C"/>
    <property type="match status" value="1"/>
</dbReference>
<evidence type="ECO:0000256" key="5">
    <source>
        <dbReference type="ARBA" id="ARBA00023136"/>
    </source>
</evidence>
<evidence type="ECO:0000256" key="6">
    <source>
        <dbReference type="SAM" id="Phobius"/>
    </source>
</evidence>
<comment type="caution">
    <text evidence="7">The sequence shown here is derived from an EMBL/GenBank/DDBJ whole genome shotgun (WGS) entry which is preliminary data.</text>
</comment>
<proteinExistence type="inferred from homology"/>
<dbReference type="InterPro" id="IPR005349">
    <property type="entry name" value="TMEM14"/>
</dbReference>
<feature type="transmembrane region" description="Helical" evidence="6">
    <location>
        <begin position="6"/>
        <end position="22"/>
    </location>
</feature>
<name>A0AAV1VLC1_9STRA</name>
<dbReference type="EMBL" id="CAKLBY020000378">
    <property type="protein sequence ID" value="CAK7947073.1"/>
    <property type="molecule type" value="Genomic_DNA"/>
</dbReference>
<evidence type="ECO:0000256" key="4">
    <source>
        <dbReference type="ARBA" id="ARBA00022989"/>
    </source>
</evidence>
<evidence type="ECO:0000313" key="8">
    <source>
        <dbReference type="Proteomes" id="UP001162060"/>
    </source>
</evidence>
<dbReference type="InterPro" id="IPR044890">
    <property type="entry name" value="TMEM14_sf"/>
</dbReference>
<accession>A0AAV1VLC1</accession>
<keyword evidence="5 6" id="KW-0472">Membrane</keyword>
<evidence type="ECO:0000256" key="2">
    <source>
        <dbReference type="ARBA" id="ARBA00007590"/>
    </source>
</evidence>
<dbReference type="GO" id="GO:0016020">
    <property type="term" value="C:membrane"/>
    <property type="evidence" value="ECO:0007669"/>
    <property type="project" value="UniProtKB-SubCell"/>
</dbReference>
<feature type="transmembrane region" description="Helical" evidence="6">
    <location>
        <begin position="53"/>
        <end position="72"/>
    </location>
</feature>
<evidence type="ECO:0000256" key="1">
    <source>
        <dbReference type="ARBA" id="ARBA00004370"/>
    </source>
</evidence>
<dbReference type="AlphaFoldDB" id="A0AAV1VLC1"/>
<dbReference type="Gene3D" id="1.10.10.1740">
    <property type="entry name" value="Transmembrane protein 14-like"/>
    <property type="match status" value="1"/>
</dbReference>
<evidence type="ECO:0000256" key="3">
    <source>
        <dbReference type="ARBA" id="ARBA00022692"/>
    </source>
</evidence>
<reference evidence="7" key="1">
    <citation type="submission" date="2024-01" db="EMBL/GenBank/DDBJ databases">
        <authorList>
            <person name="Webb A."/>
        </authorList>
    </citation>
    <scope>NUCLEOTIDE SEQUENCE</scope>
    <source>
        <strain evidence="7">Pm1</strain>
    </source>
</reference>
<evidence type="ECO:0000313" key="7">
    <source>
        <dbReference type="EMBL" id="CAK7947073.1"/>
    </source>
</evidence>
<organism evidence="7 8">
    <name type="scientific">Peronospora matthiolae</name>
    <dbReference type="NCBI Taxonomy" id="2874970"/>
    <lineage>
        <taxon>Eukaryota</taxon>
        <taxon>Sar</taxon>
        <taxon>Stramenopiles</taxon>
        <taxon>Oomycota</taxon>
        <taxon>Peronosporomycetes</taxon>
        <taxon>Peronosporales</taxon>
        <taxon>Peronosporaceae</taxon>
        <taxon>Peronospora</taxon>
    </lineage>
</organism>
<protein>
    <recommendedName>
        <fullName evidence="9">Transmembrane protein 14</fullName>
    </recommendedName>
</protein>
<dbReference type="Pfam" id="PF03647">
    <property type="entry name" value="Tmemb_14"/>
    <property type="match status" value="1"/>
</dbReference>
<dbReference type="PANTHER" id="PTHR12668">
    <property type="entry name" value="TRANSMEMBRANE PROTEIN 14, 15"/>
    <property type="match status" value="1"/>
</dbReference>
<comment type="subcellular location">
    <subcellularLocation>
        <location evidence="1">Membrane</location>
    </subcellularLocation>
</comment>
<dbReference type="Proteomes" id="UP001162060">
    <property type="component" value="Unassembled WGS sequence"/>
</dbReference>
<gene>
    <name evidence="7" type="ORF">PM001_LOCUS32223</name>
</gene>
<keyword evidence="4 6" id="KW-1133">Transmembrane helix</keyword>
<feature type="transmembrane region" description="Helical" evidence="6">
    <location>
        <begin position="29"/>
        <end position="47"/>
    </location>
</feature>
<sequence length="107" mass="11026">MAQHPTYTMAALLASGGVFGYLKTKSVPSLVAGLTLGAGFGMAGYLLQKGEMVNGHGVALLASTITMGSMGARAIRSRKPLPVTVASLGALSAAYHAQRFTDWIGQE</sequence>
<comment type="similarity">
    <text evidence="2">Belongs to the TMEM14 family.</text>
</comment>
<evidence type="ECO:0008006" key="9">
    <source>
        <dbReference type="Google" id="ProtNLM"/>
    </source>
</evidence>
<keyword evidence="3 6" id="KW-0812">Transmembrane</keyword>